<dbReference type="STRING" id="1004.SAMN05661012_01402"/>
<name>A0A1K1NQR2_9BACT</name>
<evidence type="ECO:0000313" key="2">
    <source>
        <dbReference type="Proteomes" id="UP000183788"/>
    </source>
</evidence>
<sequence length="43" mass="4627">MIFIVRSLVPAASENGLVNNTITTGNTFLNQVNWGPEIAISHS</sequence>
<proteinExistence type="predicted"/>
<dbReference type="Proteomes" id="UP000183788">
    <property type="component" value="Unassembled WGS sequence"/>
</dbReference>
<organism evidence="1 2">
    <name type="scientific">Chitinophaga sancti</name>
    <dbReference type="NCBI Taxonomy" id="1004"/>
    <lineage>
        <taxon>Bacteria</taxon>
        <taxon>Pseudomonadati</taxon>
        <taxon>Bacteroidota</taxon>
        <taxon>Chitinophagia</taxon>
        <taxon>Chitinophagales</taxon>
        <taxon>Chitinophagaceae</taxon>
        <taxon>Chitinophaga</taxon>
    </lineage>
</organism>
<reference evidence="1 2" key="1">
    <citation type="submission" date="2016-11" db="EMBL/GenBank/DDBJ databases">
        <authorList>
            <person name="Jaros S."/>
            <person name="Januszkiewicz K."/>
            <person name="Wedrychowicz H."/>
        </authorList>
    </citation>
    <scope>NUCLEOTIDE SEQUENCE [LARGE SCALE GENOMIC DNA]</scope>
    <source>
        <strain evidence="1 2">DSM 784</strain>
    </source>
</reference>
<dbReference type="AlphaFoldDB" id="A0A1K1NQR2"/>
<accession>A0A1K1NQR2</accession>
<dbReference type="EMBL" id="FPIZ01000004">
    <property type="protein sequence ID" value="SFW37589.1"/>
    <property type="molecule type" value="Genomic_DNA"/>
</dbReference>
<protein>
    <submittedName>
        <fullName evidence="1">Uncharacterized protein</fullName>
    </submittedName>
</protein>
<evidence type="ECO:0000313" key="1">
    <source>
        <dbReference type="EMBL" id="SFW37589.1"/>
    </source>
</evidence>
<gene>
    <name evidence="1" type="ORF">SAMN05661012_01402</name>
</gene>